<dbReference type="EMBL" id="MU004194">
    <property type="protein sequence ID" value="KAF2491917.1"/>
    <property type="molecule type" value="Genomic_DNA"/>
</dbReference>
<keyword evidence="5" id="KW-0479">Metal-binding</keyword>
<comment type="similarity">
    <text evidence="2">Belongs to the RNase H family.</text>
</comment>
<evidence type="ECO:0000259" key="8">
    <source>
        <dbReference type="PROSITE" id="PS50879"/>
    </source>
</evidence>
<keyword evidence="7" id="KW-0378">Hydrolase</keyword>
<feature type="domain" description="RNase H type-1" evidence="8">
    <location>
        <begin position="118"/>
        <end position="269"/>
    </location>
</feature>
<evidence type="ECO:0000256" key="7">
    <source>
        <dbReference type="ARBA" id="ARBA00022801"/>
    </source>
</evidence>
<evidence type="ECO:0000313" key="9">
    <source>
        <dbReference type="EMBL" id="KAF2491917.1"/>
    </source>
</evidence>
<protein>
    <recommendedName>
        <fullName evidence="3">ribonuclease H</fullName>
        <ecNumber evidence="3">3.1.26.4</ecNumber>
    </recommendedName>
</protein>
<evidence type="ECO:0000313" key="10">
    <source>
        <dbReference type="Proteomes" id="UP000799750"/>
    </source>
</evidence>
<dbReference type="InterPro" id="IPR002156">
    <property type="entry name" value="RNaseH_domain"/>
</dbReference>
<evidence type="ECO:0000256" key="1">
    <source>
        <dbReference type="ARBA" id="ARBA00000077"/>
    </source>
</evidence>
<dbReference type="Gene3D" id="3.30.420.10">
    <property type="entry name" value="Ribonuclease H-like superfamily/Ribonuclease H"/>
    <property type="match status" value="1"/>
</dbReference>
<evidence type="ECO:0000256" key="3">
    <source>
        <dbReference type="ARBA" id="ARBA00012180"/>
    </source>
</evidence>
<dbReference type="PANTHER" id="PTHR10642:SF26">
    <property type="entry name" value="RIBONUCLEASE H1"/>
    <property type="match status" value="1"/>
</dbReference>
<dbReference type="PANTHER" id="PTHR10642">
    <property type="entry name" value="RIBONUCLEASE H1"/>
    <property type="match status" value="1"/>
</dbReference>
<dbReference type="InterPro" id="IPR050092">
    <property type="entry name" value="RNase_H"/>
</dbReference>
<dbReference type="OrthoDB" id="4729724at2759"/>
<dbReference type="InterPro" id="IPR036397">
    <property type="entry name" value="RNaseH_sf"/>
</dbReference>
<evidence type="ECO:0000256" key="4">
    <source>
        <dbReference type="ARBA" id="ARBA00022722"/>
    </source>
</evidence>
<evidence type="ECO:0000256" key="5">
    <source>
        <dbReference type="ARBA" id="ARBA00022723"/>
    </source>
</evidence>
<dbReference type="GO" id="GO:0004523">
    <property type="term" value="F:RNA-DNA hybrid ribonuclease activity"/>
    <property type="evidence" value="ECO:0007669"/>
    <property type="project" value="UniProtKB-EC"/>
</dbReference>
<dbReference type="SUPFAM" id="SSF53098">
    <property type="entry name" value="Ribonuclease H-like"/>
    <property type="match status" value="1"/>
</dbReference>
<comment type="catalytic activity">
    <reaction evidence="1">
        <text>Endonucleolytic cleavage to 5'-phosphomonoester.</text>
        <dbReference type="EC" id="3.1.26.4"/>
    </reaction>
</comment>
<gene>
    <name evidence="9" type="ORF">BU16DRAFT_564398</name>
</gene>
<dbReference type="InterPro" id="IPR012337">
    <property type="entry name" value="RNaseH-like_sf"/>
</dbReference>
<dbReference type="AlphaFoldDB" id="A0A6A6QKI9"/>
<dbReference type="Pfam" id="PF00075">
    <property type="entry name" value="RNase_H"/>
    <property type="match status" value="1"/>
</dbReference>
<organism evidence="9 10">
    <name type="scientific">Lophium mytilinum</name>
    <dbReference type="NCBI Taxonomy" id="390894"/>
    <lineage>
        <taxon>Eukaryota</taxon>
        <taxon>Fungi</taxon>
        <taxon>Dikarya</taxon>
        <taxon>Ascomycota</taxon>
        <taxon>Pezizomycotina</taxon>
        <taxon>Dothideomycetes</taxon>
        <taxon>Pleosporomycetidae</taxon>
        <taxon>Mytilinidiales</taxon>
        <taxon>Mytilinidiaceae</taxon>
        <taxon>Lophium</taxon>
    </lineage>
</organism>
<dbReference type="PROSITE" id="PS50879">
    <property type="entry name" value="RNASE_H_1"/>
    <property type="match status" value="1"/>
</dbReference>
<reference evidence="9" key="1">
    <citation type="journal article" date="2020" name="Stud. Mycol.">
        <title>101 Dothideomycetes genomes: a test case for predicting lifestyles and emergence of pathogens.</title>
        <authorList>
            <person name="Haridas S."/>
            <person name="Albert R."/>
            <person name="Binder M."/>
            <person name="Bloem J."/>
            <person name="Labutti K."/>
            <person name="Salamov A."/>
            <person name="Andreopoulos B."/>
            <person name="Baker S."/>
            <person name="Barry K."/>
            <person name="Bills G."/>
            <person name="Bluhm B."/>
            <person name="Cannon C."/>
            <person name="Castanera R."/>
            <person name="Culley D."/>
            <person name="Daum C."/>
            <person name="Ezra D."/>
            <person name="Gonzalez J."/>
            <person name="Henrissat B."/>
            <person name="Kuo A."/>
            <person name="Liang C."/>
            <person name="Lipzen A."/>
            <person name="Lutzoni F."/>
            <person name="Magnuson J."/>
            <person name="Mondo S."/>
            <person name="Nolan M."/>
            <person name="Ohm R."/>
            <person name="Pangilinan J."/>
            <person name="Park H.-J."/>
            <person name="Ramirez L."/>
            <person name="Alfaro M."/>
            <person name="Sun H."/>
            <person name="Tritt A."/>
            <person name="Yoshinaga Y."/>
            <person name="Zwiers L.-H."/>
            <person name="Turgeon B."/>
            <person name="Goodwin S."/>
            <person name="Spatafora J."/>
            <person name="Crous P."/>
            <person name="Grigoriev I."/>
        </authorList>
    </citation>
    <scope>NUCLEOTIDE SEQUENCE</scope>
    <source>
        <strain evidence="9">CBS 269.34</strain>
    </source>
</reference>
<keyword evidence="4" id="KW-0540">Nuclease</keyword>
<dbReference type="GO" id="GO:0046872">
    <property type="term" value="F:metal ion binding"/>
    <property type="evidence" value="ECO:0007669"/>
    <property type="project" value="UniProtKB-KW"/>
</dbReference>
<keyword evidence="10" id="KW-1185">Reference proteome</keyword>
<evidence type="ECO:0000256" key="6">
    <source>
        <dbReference type="ARBA" id="ARBA00022759"/>
    </source>
</evidence>
<evidence type="ECO:0000256" key="2">
    <source>
        <dbReference type="ARBA" id="ARBA00005300"/>
    </source>
</evidence>
<proteinExistence type="inferred from homology"/>
<dbReference type="Proteomes" id="UP000799750">
    <property type="component" value="Unassembled WGS sequence"/>
</dbReference>
<dbReference type="GO" id="GO:0003676">
    <property type="term" value="F:nucleic acid binding"/>
    <property type="evidence" value="ECO:0007669"/>
    <property type="project" value="InterPro"/>
</dbReference>
<accession>A0A6A6QKI9</accession>
<dbReference type="EC" id="3.1.26.4" evidence="3"/>
<name>A0A6A6QKI9_9PEZI</name>
<sequence>MARRRINKQSLDDEAIQRRLAKNAVRKGRKLTGDELKYRFAQSQVARQRQEAAAATLPARNAAYTLLVQDRNARVERMAQRILGSGPNVRKFPANIYIEEENDAVAQSHLHEAEHWSARSEQVYWTDGSLIKNWNKDEISAAGVAWMVAHGNAFEKAEYPIGRNLGDSNDAELFAIAAALELALRGVQAGSKASIVIYSDSQAILKALKNGNSTILGPMGSGKLALSLAYERAERLKEERIPLTLRWIKAHSKSAGNVAADQAAGAASENYKNFLHNAGLPRGTVLFPIEMIGAERDIRYEFLYRVEKGIPYPIRYVLASDHQREIPVAWMIDWKEYGGFNDPPIFTLSPAIHPREPVLSQILTSIASTEETRRPFPGKIMLDTYVELAIPPTPQRHHGHTSAPSNWTYWTAGYLKHDARGNNTFLGAGVAWLAPEGEEVDVKGHYLGRNVGNTLDASLFAMASALRLALDRAREGSAAPVVIFADSEALLKSLQCGQPVALGPMISARLALVDTYDYAHELANAGVEVSIRPLTAQQASEGKLWANSAAIMTAHRVEDSYNMMKLAQIFPNALQRAAEGIRKEFFHRVSRHAARPMKFWLENDLSRELTEESVTQWVEDGGDIDALPTKNSSILAHP</sequence>
<dbReference type="GO" id="GO:0043137">
    <property type="term" value="P:DNA replication, removal of RNA primer"/>
    <property type="evidence" value="ECO:0007669"/>
    <property type="project" value="TreeGrafter"/>
</dbReference>
<keyword evidence="6" id="KW-0255">Endonuclease</keyword>